<evidence type="ECO:0000259" key="2">
    <source>
        <dbReference type="Pfam" id="PF07995"/>
    </source>
</evidence>
<dbReference type="Gene3D" id="2.120.10.30">
    <property type="entry name" value="TolB, C-terminal domain"/>
    <property type="match status" value="1"/>
</dbReference>
<gene>
    <name evidence="3" type="ORF">MRBLWS13_000412</name>
</gene>
<evidence type="ECO:0000256" key="1">
    <source>
        <dbReference type="SAM" id="SignalP"/>
    </source>
</evidence>
<proteinExistence type="predicted"/>
<protein>
    <submittedName>
        <fullName evidence="3">PQQ-dependent sugar dehydrogenase</fullName>
    </submittedName>
</protein>
<dbReference type="PROSITE" id="PS51257">
    <property type="entry name" value="PROKAR_LIPOPROTEIN"/>
    <property type="match status" value="1"/>
</dbReference>
<dbReference type="PANTHER" id="PTHR19328">
    <property type="entry name" value="HEDGEHOG-INTERACTING PROTEIN"/>
    <property type="match status" value="1"/>
</dbReference>
<reference evidence="3" key="1">
    <citation type="submission" date="2024-04" db="EMBL/GenBank/DDBJ databases">
        <authorList>
            <person name="Roder T."/>
            <person name="Oberhansli S."/>
            <person name="Kreuzer M."/>
        </authorList>
    </citation>
    <scope>NUCLEOTIDE SEQUENCE</scope>
    <source>
        <strain evidence="3">LWS13-1.2</strain>
    </source>
</reference>
<dbReference type="SUPFAM" id="SSF50952">
    <property type="entry name" value="Soluble quinoprotein glucose dehydrogenase"/>
    <property type="match status" value="1"/>
</dbReference>
<organism evidence="3">
    <name type="scientific">Microbacterium sp. LWS13-1.2</name>
    <dbReference type="NCBI Taxonomy" id="3135264"/>
    <lineage>
        <taxon>Bacteria</taxon>
        <taxon>Bacillati</taxon>
        <taxon>Actinomycetota</taxon>
        <taxon>Actinomycetes</taxon>
        <taxon>Micrococcales</taxon>
        <taxon>Microbacteriaceae</taxon>
        <taxon>Microbacterium</taxon>
    </lineage>
</organism>
<dbReference type="PANTHER" id="PTHR19328:SF13">
    <property type="entry name" value="HIPL1 PROTEIN"/>
    <property type="match status" value="1"/>
</dbReference>
<dbReference type="InterPro" id="IPR011041">
    <property type="entry name" value="Quinoprot_gluc/sorb_DH_b-prop"/>
</dbReference>
<dbReference type="InterPro" id="IPR012938">
    <property type="entry name" value="Glc/Sorbosone_DH"/>
</dbReference>
<accession>A0AAU6S7D2</accession>
<feature type="domain" description="Glucose/Sorbosone dehydrogenase" evidence="2">
    <location>
        <begin position="65"/>
        <end position="360"/>
    </location>
</feature>
<dbReference type="AlphaFoldDB" id="A0AAU6S7D2"/>
<dbReference type="InterPro" id="IPR011042">
    <property type="entry name" value="6-blade_b-propeller_TolB-like"/>
</dbReference>
<evidence type="ECO:0000313" key="3">
    <source>
        <dbReference type="EMBL" id="WZO32808.1"/>
    </source>
</evidence>
<dbReference type="RefSeq" id="WP_349427422.1">
    <property type="nucleotide sequence ID" value="NZ_CP151632.1"/>
</dbReference>
<name>A0AAU6S7D2_9MICO</name>
<keyword evidence="1" id="KW-0732">Signal</keyword>
<sequence>MRRRAQGTAIGCLVLLLVAASGCSVAAPRPVRSADAPTVGPSRSSAADTWWRAAGVTGALASGLAAPWSVVPLAGGGALLSQRDDGAVLELTAAGSVRPVGTVPGVVSGGESGLHGLALLMTGDTPMLYAYFGAVDDNRVVRMPLQGDPGSFELGEPDVVLDGIPRANTHDGGRLAFGPDGYLYVTTGDTQQRDAAQDPDALGGKILRITADGDPAPGNPWGTRVWSMGHRNVQGIAWTADGTMWASEFGQNTWDEINRIEPGTNYGWPVVEGIAGREGLADPVAQWATSEASPSGIAAVGDTVFVAGLRGERLWQLDTRAGVAVGEPTAAFTGEYGRLRDVVALPDGSLWLLTSNTDGRGSPRPDDDRLLRVELVPAP</sequence>
<feature type="signal peptide" evidence="1">
    <location>
        <begin position="1"/>
        <end position="26"/>
    </location>
</feature>
<dbReference type="EMBL" id="CP151632">
    <property type="protein sequence ID" value="WZO32808.1"/>
    <property type="molecule type" value="Genomic_DNA"/>
</dbReference>
<feature type="chain" id="PRO_5043739042" evidence="1">
    <location>
        <begin position="27"/>
        <end position="379"/>
    </location>
</feature>
<dbReference type="Pfam" id="PF07995">
    <property type="entry name" value="GSDH"/>
    <property type="match status" value="1"/>
</dbReference>